<dbReference type="PANTHER" id="PTHR40758:SF1">
    <property type="entry name" value="CONSERVED PROTEIN"/>
    <property type="match status" value="1"/>
</dbReference>
<evidence type="ECO:0000259" key="1">
    <source>
        <dbReference type="Pfam" id="PF07398"/>
    </source>
</evidence>
<dbReference type="RefSeq" id="WP_207128622.1">
    <property type="nucleotide sequence ID" value="NZ_BOPO01000128.1"/>
</dbReference>
<dbReference type="PANTHER" id="PTHR40758">
    <property type="entry name" value="CONSERVED PROTEIN"/>
    <property type="match status" value="1"/>
</dbReference>
<comment type="caution">
    <text evidence="3">The sequence shown here is derived from an EMBL/GenBank/DDBJ whole genome shotgun (WGS) entry which is preliminary data.</text>
</comment>
<dbReference type="SUPFAM" id="SSF109854">
    <property type="entry name" value="DinB/YfiT-like putative metalloenzymes"/>
    <property type="match status" value="1"/>
</dbReference>
<dbReference type="Proteomes" id="UP000614996">
    <property type="component" value="Unassembled WGS sequence"/>
</dbReference>
<dbReference type="InterPro" id="IPR024344">
    <property type="entry name" value="MDMPI_metal-binding"/>
</dbReference>
<protein>
    <recommendedName>
        <fullName evidence="5">Maleylpyruvate isomerase family mycothiol-dependent enzyme</fullName>
    </recommendedName>
</protein>
<proteinExistence type="predicted"/>
<keyword evidence="4" id="KW-1185">Reference proteome</keyword>
<sequence length="257" mass="28109">MPMPVADHLAVLRTEGQLLAAAADGADLDTPVPTCPGWALRDLLRHIGGVHRWARHFVVTGRAEESSEQLDRELMETWGDDADLVEWFRSGHAELVGALTDAPDSLACWTFLPAPSPLAFWARRQAHETAIHRVDAQAAVGPVTGVAPEFGADGLDELLLRFLARPRSRPEWGAPARLALTATDLDRRWLVEVSESGVQGDARPDTAACAAADCAVTATASDLYHLMWNRRDHADLAVTGRSDVLDRWRDCVAVRWS</sequence>
<organism evidence="3 4">
    <name type="scientific">Actinocatenispora comari</name>
    <dbReference type="NCBI Taxonomy" id="2807577"/>
    <lineage>
        <taxon>Bacteria</taxon>
        <taxon>Bacillati</taxon>
        <taxon>Actinomycetota</taxon>
        <taxon>Actinomycetes</taxon>
        <taxon>Micromonosporales</taxon>
        <taxon>Micromonosporaceae</taxon>
        <taxon>Actinocatenispora</taxon>
    </lineage>
</organism>
<dbReference type="Pfam" id="PF11716">
    <property type="entry name" value="MDMPI_N"/>
    <property type="match status" value="1"/>
</dbReference>
<dbReference type="InterPro" id="IPR017517">
    <property type="entry name" value="Maleyloyr_isom"/>
</dbReference>
<feature type="domain" description="Mycothiol-dependent maleylpyruvate isomerase metal-binding" evidence="2">
    <location>
        <begin position="13"/>
        <end position="137"/>
    </location>
</feature>
<dbReference type="GO" id="GO:0005886">
    <property type="term" value="C:plasma membrane"/>
    <property type="evidence" value="ECO:0007669"/>
    <property type="project" value="TreeGrafter"/>
</dbReference>
<evidence type="ECO:0000313" key="4">
    <source>
        <dbReference type="Proteomes" id="UP000614996"/>
    </source>
</evidence>
<dbReference type="Gene3D" id="1.20.120.450">
    <property type="entry name" value="dinb family like domain"/>
    <property type="match status" value="1"/>
</dbReference>
<dbReference type="AlphaFoldDB" id="A0A8J4AI76"/>
<dbReference type="EMBL" id="BOPO01000128">
    <property type="protein sequence ID" value="GIL31050.1"/>
    <property type="molecule type" value="Genomic_DNA"/>
</dbReference>
<reference evidence="4" key="1">
    <citation type="journal article" date="2021" name="Int. J. Syst. Evol. Microbiol.">
        <title>Actinocatenispora comari sp. nov., an endophytic actinomycete isolated from aerial parts of Comarum salesowianum.</title>
        <authorList>
            <person name="Oyunbileg N."/>
            <person name="Iizaka Y."/>
            <person name="Hamada M."/>
            <person name="Davaapurev B.O."/>
            <person name="Fukumoto A."/>
            <person name="Tsetseg B."/>
            <person name="Kato F."/>
            <person name="Tamura T."/>
            <person name="Batkhuu J."/>
            <person name="Anzai Y."/>
        </authorList>
    </citation>
    <scope>NUCLEOTIDE SEQUENCE [LARGE SCALE GENOMIC DNA]</scope>
    <source>
        <strain evidence="4">NUM-2625</strain>
    </source>
</reference>
<accession>A0A8J4AI76</accession>
<dbReference type="InterPro" id="IPR010872">
    <property type="entry name" value="MDMPI_C-term_domain"/>
</dbReference>
<dbReference type="NCBIfam" id="TIGR03083">
    <property type="entry name" value="maleylpyruvate isomerase family mycothiol-dependent enzyme"/>
    <property type="match status" value="1"/>
</dbReference>
<gene>
    <name evidence="3" type="ORF">NUM_63040</name>
</gene>
<evidence type="ECO:0000313" key="3">
    <source>
        <dbReference type="EMBL" id="GIL31050.1"/>
    </source>
</evidence>
<evidence type="ECO:0008006" key="5">
    <source>
        <dbReference type="Google" id="ProtNLM"/>
    </source>
</evidence>
<name>A0A8J4AI76_9ACTN</name>
<dbReference type="GO" id="GO:0046872">
    <property type="term" value="F:metal ion binding"/>
    <property type="evidence" value="ECO:0007669"/>
    <property type="project" value="InterPro"/>
</dbReference>
<feature type="domain" description="MDMPI C-terminal" evidence="1">
    <location>
        <begin position="152"/>
        <end position="247"/>
    </location>
</feature>
<dbReference type="InterPro" id="IPR034660">
    <property type="entry name" value="DinB/YfiT-like"/>
</dbReference>
<evidence type="ECO:0000259" key="2">
    <source>
        <dbReference type="Pfam" id="PF11716"/>
    </source>
</evidence>
<dbReference type="Pfam" id="PF07398">
    <property type="entry name" value="MDMPI_C"/>
    <property type="match status" value="1"/>
</dbReference>